<keyword evidence="2" id="KW-1185">Reference proteome</keyword>
<dbReference type="GeneID" id="18563108"/>
<proteinExistence type="predicted"/>
<reference evidence="1 2" key="1">
    <citation type="submission" date="2012-02" db="EMBL/GenBank/DDBJ databases">
        <title>Complete Genome Sequence of Cronobacter sakazakii Bacteriophage CR9.</title>
        <authorList>
            <person name="Shin H."/>
            <person name="Lee J.-H."/>
            <person name="Kim Y."/>
            <person name="Ryu S."/>
        </authorList>
    </citation>
    <scope>NUCLEOTIDE SEQUENCE [LARGE SCALE GENOMIC DNA]</scope>
</reference>
<dbReference type="RefSeq" id="YP_009015228.1">
    <property type="nucleotide sequence ID" value="NC_023717.1"/>
</dbReference>
<gene>
    <name evidence="1" type="ORF">CR9_266</name>
</gene>
<organism evidence="1 2">
    <name type="scientific">Cronobacter phage CR9</name>
    <dbReference type="NCBI Taxonomy" id="1162290"/>
    <lineage>
        <taxon>Viruses</taxon>
        <taxon>Duplodnaviria</taxon>
        <taxon>Heunggongvirae</taxon>
        <taxon>Uroviricota</taxon>
        <taxon>Caudoviricetes</taxon>
        <taxon>Vequintavirinae</taxon>
        <taxon>Certrevirus</taxon>
        <taxon>Certrevirus CR9</taxon>
    </lineage>
</organism>
<evidence type="ECO:0000313" key="2">
    <source>
        <dbReference type="Proteomes" id="UP000011829"/>
    </source>
</evidence>
<dbReference type="Proteomes" id="UP000011829">
    <property type="component" value="Segment"/>
</dbReference>
<dbReference type="EMBL" id="JQ691611">
    <property type="protein sequence ID" value="AFH21150.1"/>
    <property type="molecule type" value="Genomic_DNA"/>
</dbReference>
<accession>M1F3R8</accession>
<sequence length="72" mass="8601">MCNCEECKRWSRVHEIQVFLRHHGEEALLDGLDELYETYVHDSMDHEHLKAIVDNKWPSAEAYMKEKGWVRG</sequence>
<dbReference type="OrthoDB" id="38766at10239"/>
<dbReference type="KEGG" id="vg:18563108"/>
<protein>
    <submittedName>
        <fullName evidence="1">Uncharacterized protein</fullName>
    </submittedName>
</protein>
<name>M1F3R8_9CAUD</name>
<evidence type="ECO:0000313" key="1">
    <source>
        <dbReference type="EMBL" id="AFH21150.1"/>
    </source>
</evidence>